<dbReference type="PANTHER" id="PTHR34535:SF3">
    <property type="entry name" value="HYDROGENASE MATURATION FACTOR HYPA"/>
    <property type="match status" value="1"/>
</dbReference>
<dbReference type="InterPro" id="IPR000688">
    <property type="entry name" value="HypA/HybF"/>
</dbReference>
<feature type="binding site" evidence="4">
    <location>
        <position position="93"/>
    </location>
    <ligand>
        <name>Zn(2+)</name>
        <dbReference type="ChEBI" id="CHEBI:29105"/>
    </ligand>
</feature>
<feature type="binding site" evidence="4">
    <location>
        <position position="74"/>
    </location>
    <ligand>
        <name>Zn(2+)</name>
        <dbReference type="ChEBI" id="CHEBI:29105"/>
    </ligand>
</feature>
<evidence type="ECO:0000313" key="6">
    <source>
        <dbReference type="Proteomes" id="UP000274920"/>
    </source>
</evidence>
<dbReference type="GO" id="GO:0016151">
    <property type="term" value="F:nickel cation binding"/>
    <property type="evidence" value="ECO:0007669"/>
    <property type="project" value="UniProtKB-UniRule"/>
</dbReference>
<evidence type="ECO:0000313" key="5">
    <source>
        <dbReference type="EMBL" id="RRK30982.1"/>
    </source>
</evidence>
<dbReference type="PANTHER" id="PTHR34535">
    <property type="entry name" value="HYDROGENASE MATURATION FACTOR HYPA"/>
    <property type="match status" value="1"/>
</dbReference>
<dbReference type="Gene3D" id="3.30.2320.80">
    <property type="match status" value="1"/>
</dbReference>
<evidence type="ECO:0000256" key="1">
    <source>
        <dbReference type="ARBA" id="ARBA00022596"/>
    </source>
</evidence>
<sequence length="116" mass="13127">MHELGIVTYVAKAVTKIAEEKDIEKVGAVILEIGEVSGIIGDYLKDCWNYFRKRYPVLTEAELQYETLSAVTYCEECKEKYATVQYGRICPHCGSGRTYLLTGNECNIKELKVYGT</sequence>
<evidence type="ECO:0000256" key="4">
    <source>
        <dbReference type="HAMAP-Rule" id="MF_00213"/>
    </source>
</evidence>
<dbReference type="PIRSF" id="PIRSF004761">
    <property type="entry name" value="Hydrgn_mat_HypA"/>
    <property type="match status" value="1"/>
</dbReference>
<keyword evidence="6" id="KW-1185">Reference proteome</keyword>
<dbReference type="AlphaFoldDB" id="A0A426DE35"/>
<reference evidence="5" key="1">
    <citation type="submission" date="2018-10" db="EMBL/GenBank/DDBJ databases">
        <title>Schaedlerella arabinophila gen. nov. sp. nov., isolated from the mouse intestinal tract and comparative analysis with the genome of the closely related altered Schaedler flora strain ASF502.</title>
        <authorList>
            <person name="Miyake S."/>
            <person name="Soh M."/>
            <person name="Seedorf H."/>
        </authorList>
    </citation>
    <scope>NUCLEOTIDE SEQUENCE [LARGE SCALE GENOMIC DNA]</scope>
    <source>
        <strain evidence="5">DSM 106076</strain>
    </source>
</reference>
<evidence type="ECO:0000256" key="2">
    <source>
        <dbReference type="ARBA" id="ARBA00022723"/>
    </source>
</evidence>
<evidence type="ECO:0000256" key="3">
    <source>
        <dbReference type="ARBA" id="ARBA00022833"/>
    </source>
</evidence>
<dbReference type="Proteomes" id="UP000274920">
    <property type="component" value="Unassembled WGS sequence"/>
</dbReference>
<accession>A0A426DE35</accession>
<keyword evidence="2 4" id="KW-0479">Metal-binding</keyword>
<organism evidence="5 6">
    <name type="scientific">Schaedlerella arabinosiphila</name>
    <dbReference type="NCBI Taxonomy" id="2044587"/>
    <lineage>
        <taxon>Bacteria</taxon>
        <taxon>Bacillati</taxon>
        <taxon>Bacillota</taxon>
        <taxon>Clostridia</taxon>
        <taxon>Lachnospirales</taxon>
        <taxon>Lachnospiraceae</taxon>
        <taxon>Schaedlerella</taxon>
    </lineage>
</organism>
<dbReference type="Pfam" id="PF01155">
    <property type="entry name" value="HypA"/>
    <property type="match status" value="1"/>
</dbReference>
<feature type="binding site" evidence="4">
    <location>
        <position position="77"/>
    </location>
    <ligand>
        <name>Zn(2+)</name>
        <dbReference type="ChEBI" id="CHEBI:29105"/>
    </ligand>
</feature>
<keyword evidence="3 4" id="KW-0862">Zinc</keyword>
<protein>
    <recommendedName>
        <fullName evidence="4">Hydrogenase maturation factor HypA</fullName>
    </recommendedName>
</protein>
<dbReference type="HAMAP" id="MF_00213">
    <property type="entry name" value="HypA_HybF"/>
    <property type="match status" value="1"/>
</dbReference>
<comment type="caution">
    <text evidence="5">The sequence shown here is derived from an EMBL/GenBank/DDBJ whole genome shotgun (WGS) entry which is preliminary data.</text>
</comment>
<feature type="binding site" evidence="4">
    <location>
        <position position="90"/>
    </location>
    <ligand>
        <name>Zn(2+)</name>
        <dbReference type="ChEBI" id="CHEBI:29105"/>
    </ligand>
</feature>
<dbReference type="GO" id="GO:0051604">
    <property type="term" value="P:protein maturation"/>
    <property type="evidence" value="ECO:0007669"/>
    <property type="project" value="InterPro"/>
</dbReference>
<proteinExistence type="inferred from homology"/>
<keyword evidence="1 4" id="KW-0533">Nickel</keyword>
<comment type="function">
    <text evidence="4">Involved in the maturation of [NiFe] hydrogenases. Required for nickel insertion into the metal center of the hydrogenase.</text>
</comment>
<dbReference type="EMBL" id="RHJS01000002">
    <property type="protein sequence ID" value="RRK30982.1"/>
    <property type="molecule type" value="Genomic_DNA"/>
</dbReference>
<dbReference type="GO" id="GO:0008270">
    <property type="term" value="F:zinc ion binding"/>
    <property type="evidence" value="ECO:0007669"/>
    <property type="project" value="UniProtKB-UniRule"/>
</dbReference>
<feature type="binding site" evidence="4">
    <location>
        <position position="2"/>
    </location>
    <ligand>
        <name>Ni(2+)</name>
        <dbReference type="ChEBI" id="CHEBI:49786"/>
    </ligand>
</feature>
<name>A0A426DE35_9FIRM</name>
<gene>
    <name evidence="4" type="primary">hypA</name>
    <name evidence="5" type="ORF">EBB54_06070</name>
</gene>
<comment type="similarity">
    <text evidence="4">Belongs to the HypA/HybF family.</text>
</comment>
<dbReference type="RefSeq" id="WP_125126742.1">
    <property type="nucleotide sequence ID" value="NZ_RHJS01000002.1"/>
</dbReference>